<feature type="coiled-coil region" evidence="1">
    <location>
        <begin position="381"/>
        <end position="490"/>
    </location>
</feature>
<dbReference type="EMBL" id="GDID01006632">
    <property type="protein sequence ID" value="JAP89974.1"/>
    <property type="molecule type" value="Transcribed_RNA"/>
</dbReference>
<protein>
    <submittedName>
        <fullName evidence="2">Uncharacterized protein</fullName>
    </submittedName>
</protein>
<gene>
    <name evidence="2" type="ORF">TPC1_30531</name>
</gene>
<evidence type="ECO:0000256" key="1">
    <source>
        <dbReference type="SAM" id="Coils"/>
    </source>
</evidence>
<organism evidence="2">
    <name type="scientific">Trepomonas sp. PC1</name>
    <dbReference type="NCBI Taxonomy" id="1076344"/>
    <lineage>
        <taxon>Eukaryota</taxon>
        <taxon>Metamonada</taxon>
        <taxon>Diplomonadida</taxon>
        <taxon>Hexamitidae</taxon>
        <taxon>Hexamitinae</taxon>
        <taxon>Trepomonas</taxon>
    </lineage>
</organism>
<reference evidence="2" key="1">
    <citation type="submission" date="2015-07" db="EMBL/GenBank/DDBJ databases">
        <title>Adaptation to a free-living lifestyle via gene acquisitions in the diplomonad Trepomonas sp. PC1.</title>
        <authorList>
            <person name="Xu F."/>
            <person name="Jerlstrom-Hultqvist J."/>
            <person name="Kolisko M."/>
            <person name="Simpson A.G.B."/>
            <person name="Roger A.J."/>
            <person name="Svard S.G."/>
            <person name="Andersson J.O."/>
        </authorList>
    </citation>
    <scope>NUCLEOTIDE SEQUENCE</scope>
    <source>
        <strain evidence="2">PC1</strain>
    </source>
</reference>
<keyword evidence="1" id="KW-0175">Coiled coil</keyword>
<accession>A0A146K277</accession>
<sequence length="506" mass="59924">MLASSSKAVDQKQLSVMKKQVQSKLQQIDEEAERFHQLNVYNLIYFKNQNDFNQKQTSILNKFDALQKQLKVQNQLMRLFIMSEDFISTQDFSETFHKMIDTMDILPQNIKIDHVEEIAFKSKWNKQGIFGVDVISSSQHNHHKNAFQQQREYCWSMSNFSILSFDFQEQAFYEVSFAKETRDDVDQEFFATPAAFEFQQGGIQQNILLQQQRGQIDTVQDALLRPDIPLKEKNSYWLKYIKPCIQKMKDSKFKSDFLQLFDFYQQHPLLVIHQQLQQFLTEALEFKPGTVQIGKLTPESENLFYRKAIVDMTVHIKRQVNLILQMRWNQIELQRQKHPNLKHTLEEVFYKLKNIVSLDIELAQSPEQVYFQIVNFRQNAEQFLNKQIESVEKLMDAQKQTFATQKQKIEALEQIRELQKNMDMESEKPLELQINELQKLKNKLNEVVKGVEIQLDGLSKNLEKKEFQRQEMMEQQLDGLQRQVNGLYDQNTVILSMLQKVAGRLK</sequence>
<evidence type="ECO:0000313" key="2">
    <source>
        <dbReference type="EMBL" id="JAP89974.1"/>
    </source>
</evidence>
<proteinExistence type="predicted"/>
<dbReference type="AlphaFoldDB" id="A0A146K277"/>
<name>A0A146K277_9EUKA</name>